<keyword evidence="2" id="KW-1185">Reference proteome</keyword>
<sequence length="60" mass="6857">MNSKYSDTLLRFRDEARKCCSPKLSSTLRVCCRSDSPETKALSVSFLEFSKRQELFVSSS</sequence>
<proteinExistence type="predicted"/>
<dbReference type="WBParaSite" id="HPLM_0001200101-mRNA-1">
    <property type="protein sequence ID" value="HPLM_0001200101-mRNA-1"/>
    <property type="gene ID" value="HPLM_0001200101"/>
</dbReference>
<reference evidence="1 2" key="2">
    <citation type="submission" date="2018-11" db="EMBL/GenBank/DDBJ databases">
        <authorList>
            <consortium name="Pathogen Informatics"/>
        </authorList>
    </citation>
    <scope>NUCLEOTIDE SEQUENCE [LARGE SCALE GENOMIC DNA]</scope>
    <source>
        <strain evidence="1 2">MHpl1</strain>
    </source>
</reference>
<gene>
    <name evidence="1" type="ORF">HPLM_LOCUS11989</name>
</gene>
<accession>A0A0N4WLH6</accession>
<organism evidence="3">
    <name type="scientific">Haemonchus placei</name>
    <name type="common">Barber's pole worm</name>
    <dbReference type="NCBI Taxonomy" id="6290"/>
    <lineage>
        <taxon>Eukaryota</taxon>
        <taxon>Metazoa</taxon>
        <taxon>Ecdysozoa</taxon>
        <taxon>Nematoda</taxon>
        <taxon>Chromadorea</taxon>
        <taxon>Rhabditida</taxon>
        <taxon>Rhabditina</taxon>
        <taxon>Rhabditomorpha</taxon>
        <taxon>Strongyloidea</taxon>
        <taxon>Trichostrongylidae</taxon>
        <taxon>Haemonchus</taxon>
    </lineage>
</organism>
<dbReference type="AlphaFoldDB" id="A0A0N4WLH6"/>
<evidence type="ECO:0000313" key="2">
    <source>
        <dbReference type="Proteomes" id="UP000268014"/>
    </source>
</evidence>
<dbReference type="Proteomes" id="UP000268014">
    <property type="component" value="Unassembled WGS sequence"/>
</dbReference>
<dbReference type="EMBL" id="UZAF01017725">
    <property type="protein sequence ID" value="VDO44395.1"/>
    <property type="molecule type" value="Genomic_DNA"/>
</dbReference>
<reference evidence="3" key="1">
    <citation type="submission" date="2017-02" db="UniProtKB">
        <authorList>
            <consortium name="WormBaseParasite"/>
        </authorList>
    </citation>
    <scope>IDENTIFICATION</scope>
</reference>
<evidence type="ECO:0000313" key="1">
    <source>
        <dbReference type="EMBL" id="VDO44395.1"/>
    </source>
</evidence>
<protein>
    <submittedName>
        <fullName evidence="1 3">Uncharacterized protein</fullName>
    </submittedName>
</protein>
<name>A0A0N4WLH6_HAEPC</name>
<evidence type="ECO:0000313" key="3">
    <source>
        <dbReference type="WBParaSite" id="HPLM_0001200101-mRNA-1"/>
    </source>
</evidence>